<feature type="region of interest" description="Disordered" evidence="1">
    <location>
        <begin position="1155"/>
        <end position="1295"/>
    </location>
</feature>
<dbReference type="Proteomes" id="UP001465755">
    <property type="component" value="Unassembled WGS sequence"/>
</dbReference>
<feature type="region of interest" description="Disordered" evidence="1">
    <location>
        <begin position="789"/>
        <end position="846"/>
    </location>
</feature>
<feature type="compositionally biased region" description="Polar residues" evidence="1">
    <location>
        <begin position="308"/>
        <end position="329"/>
    </location>
</feature>
<gene>
    <name evidence="2" type="ORF">WJX73_002462</name>
</gene>
<feature type="compositionally biased region" description="Basic and acidic residues" evidence="1">
    <location>
        <begin position="714"/>
        <end position="723"/>
    </location>
</feature>
<feature type="region of interest" description="Disordered" evidence="1">
    <location>
        <begin position="713"/>
        <end position="733"/>
    </location>
</feature>
<feature type="compositionally biased region" description="Polar residues" evidence="1">
    <location>
        <begin position="173"/>
        <end position="186"/>
    </location>
</feature>
<feature type="region of interest" description="Disordered" evidence="1">
    <location>
        <begin position="886"/>
        <end position="909"/>
    </location>
</feature>
<feature type="compositionally biased region" description="Polar residues" evidence="1">
    <location>
        <begin position="1180"/>
        <end position="1189"/>
    </location>
</feature>
<feature type="compositionally biased region" description="Polar residues" evidence="1">
    <location>
        <begin position="795"/>
        <end position="809"/>
    </location>
</feature>
<feature type="compositionally biased region" description="Basic and acidic residues" evidence="1">
    <location>
        <begin position="426"/>
        <end position="441"/>
    </location>
</feature>
<feature type="region of interest" description="Disordered" evidence="1">
    <location>
        <begin position="1307"/>
        <end position="1367"/>
    </location>
</feature>
<name>A0AAW1PHM9_9CHLO</name>
<proteinExistence type="predicted"/>
<feature type="region of interest" description="Disordered" evidence="1">
    <location>
        <begin position="992"/>
        <end position="1025"/>
    </location>
</feature>
<feature type="compositionally biased region" description="Pro residues" evidence="1">
    <location>
        <begin position="1237"/>
        <end position="1246"/>
    </location>
</feature>
<feature type="compositionally biased region" description="Acidic residues" evidence="1">
    <location>
        <begin position="724"/>
        <end position="733"/>
    </location>
</feature>
<accession>A0AAW1PHM9</accession>
<evidence type="ECO:0000313" key="2">
    <source>
        <dbReference type="EMBL" id="KAK9808003.1"/>
    </source>
</evidence>
<organism evidence="2 3">
    <name type="scientific">Symbiochloris irregularis</name>
    <dbReference type="NCBI Taxonomy" id="706552"/>
    <lineage>
        <taxon>Eukaryota</taxon>
        <taxon>Viridiplantae</taxon>
        <taxon>Chlorophyta</taxon>
        <taxon>core chlorophytes</taxon>
        <taxon>Trebouxiophyceae</taxon>
        <taxon>Trebouxiales</taxon>
        <taxon>Trebouxiaceae</taxon>
        <taxon>Symbiochloris</taxon>
    </lineage>
</organism>
<feature type="region of interest" description="Disordered" evidence="1">
    <location>
        <begin position="1"/>
        <end position="111"/>
    </location>
</feature>
<keyword evidence="3" id="KW-1185">Reference proteome</keyword>
<protein>
    <submittedName>
        <fullName evidence="2">Uncharacterized protein</fullName>
    </submittedName>
</protein>
<comment type="caution">
    <text evidence="2">The sequence shown here is derived from an EMBL/GenBank/DDBJ whole genome shotgun (WGS) entry which is preliminary data.</text>
</comment>
<sequence>MKRESLARQPLSARGTKRSTDEPLLSARGQKRMTDDPPLSARGRQQQPAMAFGSRLPSAAAAGGRGNAQKQPARKFSVPGARAMSAGSTKSRDYEERQSGAQGEAGHMGLPQRGVCLLDRSRACNKAGRASMLHTWANSPREKAKGRSTPQGKASPPPGQVGTPRGKVGTPRGNVSTPTSNKTGPQPSHLDRKSPLHPIANDWVRIGRGSPRGEMEAPGSAREWVAQLNSARGAITSRYAPDPEDDEERVEQTQGSLRGSTEGFASRGPSFSGKAPLTKLGGQGNRTAQPVPPFIQGMSRTAPRLSPFATSTSLDTANTPLSGSMSTGHAANAPQGDDSPLLSDAGIRPHSTTKSGGRAPLDDDDDVVMMADESSPGADVGDNERGRRMSRLAPMSVQVDEEALLDHGKPSPKRRRTHSESPSMSQRDESPLTSQRDEVSSHGRGVSFGSVVGTPGWGSESPTICIAGLQDEDVDADVDGPFHTPLGKHAGGSERGTPFYSPEFFNTSRINPPSPSDPRTAFTFAAGQLEGQRKLLWGLLQSAKQRLEHCRFPDFFSTLGATPVDNPLFSPTGGANDSAPPSGFRQPDQSPEGGLLQPLASPQQAFQGFGSPMGPQHTAAHYASLDDFSDLSSIPDSARDLAAYLQLAGDQAPNPLTASADRWSVDHLLSTPASPSDLVASSELIGSSQQAFETLLRRSSDAAAVLESINSLRARSEQSHDGWENDESAAEEPLEQDIAGPPLDVKQQMSSVLQELRTVHFGISALQSDGPAQVQADQPVAEQLQAQLPPVARAASSQLPTIPEANSASEEADAVGSFGSPVGDAKAHAGGSDPSVGDADSPISKAVAPVGDAEPILESPNPAAAEASEEEFLGFFATPMGSYRGLMGSPQSSQAAPEDPSITATPAGGAVQLPEGVQAVVALSTAASDTLDAAGHPSPVLMATAVSMATPPLFLTSSQPAAAAQQPEASSLEAPIPIPAAVVSAIEDAPGASTGAPITTPAGVVMESPSGDSEQTPQGDAARTPPALTVATPVQPATQSDATAIAAVGEQTAMCGPQNEQAVIASGMHAVSSAATTDHILAGLLNALAHGVYESPGLRMEGDGDSSGDEAAGSWRQLARGSPAFINSPVREIVNQGIARGFEISQGIARGQERAMLQLPRPPGVRTGRPPSRLMHGSTAAESFSLQDDTASEEEETPTWQTPGMESAPGAAQSDSASVGTHALSHYYTPQGSVPSSPVPSTPPSSRPRGMLSSHPLGASDFLATRSPGYLLGPDTPGSPAGSTGSTAMSPEVTRCLEQFADRLARMREDVLRDDESADEEASSVRNEDSGGIESNQDISAIAEDGSEQGHLSGSEEEEGVQVRPAE</sequence>
<feature type="compositionally biased region" description="Low complexity" evidence="1">
    <location>
        <begin position="1164"/>
        <end position="1173"/>
    </location>
</feature>
<feature type="region of interest" description="Disordered" evidence="1">
    <location>
        <begin position="567"/>
        <end position="598"/>
    </location>
</feature>
<feature type="region of interest" description="Disordered" evidence="1">
    <location>
        <begin position="130"/>
        <end position="220"/>
    </location>
</feature>
<dbReference type="EMBL" id="JALJOQ010000028">
    <property type="protein sequence ID" value="KAK9808003.1"/>
    <property type="molecule type" value="Genomic_DNA"/>
</dbReference>
<evidence type="ECO:0000313" key="3">
    <source>
        <dbReference type="Proteomes" id="UP001465755"/>
    </source>
</evidence>
<evidence type="ECO:0000256" key="1">
    <source>
        <dbReference type="SAM" id="MobiDB-lite"/>
    </source>
</evidence>
<feature type="region of interest" description="Disordered" evidence="1">
    <location>
        <begin position="233"/>
        <end position="455"/>
    </location>
</feature>
<reference evidence="2 3" key="1">
    <citation type="journal article" date="2024" name="Nat. Commun.">
        <title>Phylogenomics reveals the evolutionary origins of lichenization in chlorophyte algae.</title>
        <authorList>
            <person name="Puginier C."/>
            <person name="Libourel C."/>
            <person name="Otte J."/>
            <person name="Skaloud P."/>
            <person name="Haon M."/>
            <person name="Grisel S."/>
            <person name="Petersen M."/>
            <person name="Berrin J.G."/>
            <person name="Delaux P.M."/>
            <person name="Dal Grande F."/>
            <person name="Keller J."/>
        </authorList>
    </citation>
    <scope>NUCLEOTIDE SEQUENCE [LARGE SCALE GENOMIC DNA]</scope>
    <source>
        <strain evidence="2 3">SAG 2036</strain>
    </source>
</reference>